<organism evidence="1 2">
    <name type="scientific">Mycobacterium marinum</name>
    <dbReference type="NCBI Taxonomy" id="1781"/>
    <lineage>
        <taxon>Bacteria</taxon>
        <taxon>Bacillati</taxon>
        <taxon>Actinomycetota</taxon>
        <taxon>Actinomycetes</taxon>
        <taxon>Mycobacteriales</taxon>
        <taxon>Mycobacteriaceae</taxon>
        <taxon>Mycobacterium</taxon>
        <taxon>Mycobacterium ulcerans group</taxon>
    </lineage>
</organism>
<dbReference type="AlphaFoldDB" id="A0A3E2N2S7"/>
<evidence type="ECO:0000313" key="2">
    <source>
        <dbReference type="Proteomes" id="UP000257451"/>
    </source>
</evidence>
<gene>
    <name evidence="1" type="ORF">DAVIS_00389</name>
</gene>
<dbReference type="RefSeq" id="WP_117431412.1">
    <property type="nucleotide sequence ID" value="NZ_PEDF01000013.1"/>
</dbReference>
<accession>A0A3E2N2S7</accession>
<evidence type="ECO:0000313" key="1">
    <source>
        <dbReference type="EMBL" id="RFZ47674.1"/>
    </source>
</evidence>
<protein>
    <submittedName>
        <fullName evidence="1">Uncharacterized protein</fullName>
    </submittedName>
</protein>
<proteinExistence type="predicted"/>
<name>A0A3E2N2S7_MYCMR</name>
<sequence length="59" mass="6814">MTATVPADAEERFQKYLASAANYNAAIEDAGDTPWHGGDIERRRELFFRRYQRPETPNL</sequence>
<dbReference type="EMBL" id="PEDF01000013">
    <property type="protein sequence ID" value="RFZ47674.1"/>
    <property type="molecule type" value="Genomic_DNA"/>
</dbReference>
<reference evidence="1 2" key="1">
    <citation type="journal article" date="2018" name="Sci. Rep.">
        <title>Extensive genomic diversity among Mycobacterium marinum strains revealed by whole genome sequencing.</title>
        <authorList>
            <person name="Das S."/>
            <person name="Pettersson B.M."/>
            <person name="Behra P.R."/>
            <person name="Mallick A."/>
            <person name="Cheramie M."/>
            <person name="Ramesh M."/>
            <person name="Shirreff L."/>
            <person name="DuCote T."/>
            <person name="Dasgupta S."/>
            <person name="Ennis D.G."/>
            <person name="Kirsebom L.A."/>
        </authorList>
    </citation>
    <scope>NUCLEOTIDE SEQUENCE [LARGE SCALE GENOMIC DNA]</scope>
    <source>
        <strain evidence="1 2">Davis1</strain>
    </source>
</reference>
<dbReference type="Proteomes" id="UP000257451">
    <property type="component" value="Unassembled WGS sequence"/>
</dbReference>
<comment type="caution">
    <text evidence="1">The sequence shown here is derived from an EMBL/GenBank/DDBJ whole genome shotgun (WGS) entry which is preliminary data.</text>
</comment>